<dbReference type="Pfam" id="PF04655">
    <property type="entry name" value="APH_6_hur"/>
    <property type="match status" value="1"/>
</dbReference>
<feature type="compositionally biased region" description="Basic and acidic residues" evidence="1">
    <location>
        <begin position="199"/>
        <end position="214"/>
    </location>
</feature>
<proteinExistence type="predicted"/>
<organism evidence="2 3">
    <name type="scientific">Microlunatus parietis</name>
    <dbReference type="NCBI Taxonomy" id="682979"/>
    <lineage>
        <taxon>Bacteria</taxon>
        <taxon>Bacillati</taxon>
        <taxon>Actinomycetota</taxon>
        <taxon>Actinomycetes</taxon>
        <taxon>Propionibacteriales</taxon>
        <taxon>Propionibacteriaceae</taxon>
        <taxon>Microlunatus</taxon>
    </lineage>
</organism>
<accession>A0A7Y9ICP3</accession>
<dbReference type="InterPro" id="IPR011009">
    <property type="entry name" value="Kinase-like_dom_sf"/>
</dbReference>
<dbReference type="GO" id="GO:0019748">
    <property type="term" value="P:secondary metabolic process"/>
    <property type="evidence" value="ECO:0007669"/>
    <property type="project" value="InterPro"/>
</dbReference>
<dbReference type="SUPFAM" id="SSF56112">
    <property type="entry name" value="Protein kinase-like (PK-like)"/>
    <property type="match status" value="1"/>
</dbReference>
<protein>
    <submittedName>
        <fullName evidence="2">Streptomycin 6-kinase</fullName>
    </submittedName>
</protein>
<comment type="caution">
    <text evidence="2">The sequence shown here is derived from an EMBL/GenBank/DDBJ whole genome shotgun (WGS) entry which is preliminary data.</text>
</comment>
<sequence>MIKIPERFVELARQDVDGVADWVAGFPDLARGYLARWDCELEGEVGAGGVAIVIPVRSPYGPAVIKISPPHPGNADEHQALRLWNGDGAVRLLDCDPEGFALLLERVGDRQLDVGVDEGITIGGELSARLAVPAPDGMNRLADTTAEWEHQLHDDHRAAGFPLTGRVFGAALETVRDLGEDRTATMMHGDLHQGNILHFEPDPPLRSRPGRDRLVVGPEPP</sequence>
<evidence type="ECO:0000256" key="1">
    <source>
        <dbReference type="SAM" id="MobiDB-lite"/>
    </source>
</evidence>
<keyword evidence="2" id="KW-0418">Kinase</keyword>
<dbReference type="InterPro" id="IPR006748">
    <property type="entry name" value="NH2Glyco/OHUrea_AB-resist_kin"/>
</dbReference>
<keyword evidence="3" id="KW-1185">Reference proteome</keyword>
<dbReference type="AlphaFoldDB" id="A0A7Y9ICP3"/>
<reference evidence="2 3" key="1">
    <citation type="submission" date="2020-07" db="EMBL/GenBank/DDBJ databases">
        <title>Sequencing the genomes of 1000 actinobacteria strains.</title>
        <authorList>
            <person name="Klenk H.-P."/>
        </authorList>
    </citation>
    <scope>NUCLEOTIDE SEQUENCE [LARGE SCALE GENOMIC DNA]</scope>
    <source>
        <strain evidence="2 3">DSM 22083</strain>
    </source>
</reference>
<name>A0A7Y9ICP3_9ACTN</name>
<dbReference type="RefSeq" id="WP_179756637.1">
    <property type="nucleotide sequence ID" value="NZ_JACCBU010000001.1"/>
</dbReference>
<dbReference type="Proteomes" id="UP000569914">
    <property type="component" value="Unassembled WGS sequence"/>
</dbReference>
<evidence type="ECO:0000313" key="2">
    <source>
        <dbReference type="EMBL" id="NYE74379.1"/>
    </source>
</evidence>
<dbReference type="EMBL" id="JACCBU010000001">
    <property type="protein sequence ID" value="NYE74379.1"/>
    <property type="molecule type" value="Genomic_DNA"/>
</dbReference>
<feature type="region of interest" description="Disordered" evidence="1">
    <location>
        <begin position="194"/>
        <end position="221"/>
    </location>
</feature>
<dbReference type="GO" id="GO:0016773">
    <property type="term" value="F:phosphotransferase activity, alcohol group as acceptor"/>
    <property type="evidence" value="ECO:0007669"/>
    <property type="project" value="InterPro"/>
</dbReference>
<dbReference type="GO" id="GO:0016301">
    <property type="term" value="F:kinase activity"/>
    <property type="evidence" value="ECO:0007669"/>
    <property type="project" value="UniProtKB-KW"/>
</dbReference>
<evidence type="ECO:0000313" key="3">
    <source>
        <dbReference type="Proteomes" id="UP000569914"/>
    </source>
</evidence>
<keyword evidence="2" id="KW-0808">Transferase</keyword>
<gene>
    <name evidence="2" type="ORF">BKA15_005708</name>
</gene>